<evidence type="ECO:0000259" key="3">
    <source>
        <dbReference type="PROSITE" id="PS50891"/>
    </source>
</evidence>
<evidence type="ECO:0000256" key="2">
    <source>
        <dbReference type="SAM" id="Phobius"/>
    </source>
</evidence>
<dbReference type="PANTHER" id="PTHR31301:SF58">
    <property type="entry name" value="LOB DOMAIN-CONTAINING PROTEIN 3"/>
    <property type="match status" value="1"/>
</dbReference>
<comment type="caution">
    <text evidence="4">The sequence shown here is derived from an EMBL/GenBank/DDBJ whole genome shotgun (WGS) entry which is preliminary data.</text>
</comment>
<feature type="domain" description="LOB" evidence="3">
    <location>
        <begin position="28"/>
        <end position="129"/>
    </location>
</feature>
<keyword evidence="2" id="KW-1133">Transmembrane helix</keyword>
<accession>A0A8J5LCE6</accession>
<gene>
    <name evidence="4" type="ORF">ZIOFF_013174</name>
</gene>
<dbReference type="AlphaFoldDB" id="A0A8J5LCE6"/>
<comment type="similarity">
    <text evidence="1">Belongs to the LOB domain-containing protein family.</text>
</comment>
<dbReference type="PROSITE" id="PS50891">
    <property type="entry name" value="LOB"/>
    <property type="match status" value="1"/>
</dbReference>
<dbReference type="Pfam" id="PF03195">
    <property type="entry name" value="LOB"/>
    <property type="match status" value="1"/>
</dbReference>
<keyword evidence="2" id="KW-0472">Membrane</keyword>
<proteinExistence type="inferred from homology"/>
<keyword evidence="5" id="KW-1185">Reference proteome</keyword>
<sequence length="310" mass="34944">MIARRRRIYIMVMSKERRKKSNSSSIASPCAACKLLRRRCAQDCIFAPHFPAEEPHKFANVHRVFGASNISKLLQEVTVGQRGDAVSSLVYEANARLRDPVYGCVAAISSLHRQIQALQAQLAMAQAQVVHLRLGHAACCLALRQRPTTAPAGSSAGTEDKAASQVVALDMVVVEESNLGDQPPIWFEAQFDRCKVNRTTGGERIASPALEFLYREQRHRFHHLAESAAQELLLELWIKEEEELVARRVAVREFRVCSVRRREIAGIFCTLFVFHSLLLFLFLFLFLFLYHAAARAILCLVGSRQYVLCH</sequence>
<protein>
    <recommendedName>
        <fullName evidence="3">LOB domain-containing protein</fullName>
    </recommendedName>
</protein>
<dbReference type="InterPro" id="IPR004883">
    <property type="entry name" value="LOB"/>
</dbReference>
<evidence type="ECO:0000313" key="4">
    <source>
        <dbReference type="EMBL" id="KAG6523318.1"/>
    </source>
</evidence>
<organism evidence="4 5">
    <name type="scientific">Zingiber officinale</name>
    <name type="common">Ginger</name>
    <name type="synonym">Amomum zingiber</name>
    <dbReference type="NCBI Taxonomy" id="94328"/>
    <lineage>
        <taxon>Eukaryota</taxon>
        <taxon>Viridiplantae</taxon>
        <taxon>Streptophyta</taxon>
        <taxon>Embryophyta</taxon>
        <taxon>Tracheophyta</taxon>
        <taxon>Spermatophyta</taxon>
        <taxon>Magnoliopsida</taxon>
        <taxon>Liliopsida</taxon>
        <taxon>Zingiberales</taxon>
        <taxon>Zingiberaceae</taxon>
        <taxon>Zingiber</taxon>
    </lineage>
</organism>
<name>A0A8J5LCE6_ZINOF</name>
<dbReference type="Proteomes" id="UP000734854">
    <property type="component" value="Unassembled WGS sequence"/>
</dbReference>
<feature type="transmembrane region" description="Helical" evidence="2">
    <location>
        <begin position="264"/>
        <end position="290"/>
    </location>
</feature>
<keyword evidence="2" id="KW-0812">Transmembrane</keyword>
<dbReference type="EMBL" id="JACMSC010000004">
    <property type="protein sequence ID" value="KAG6523318.1"/>
    <property type="molecule type" value="Genomic_DNA"/>
</dbReference>
<dbReference type="PANTHER" id="PTHR31301">
    <property type="entry name" value="LOB DOMAIN-CONTAINING PROTEIN 4-RELATED"/>
    <property type="match status" value="1"/>
</dbReference>
<evidence type="ECO:0000313" key="5">
    <source>
        <dbReference type="Proteomes" id="UP000734854"/>
    </source>
</evidence>
<reference evidence="4 5" key="1">
    <citation type="submission" date="2020-08" db="EMBL/GenBank/DDBJ databases">
        <title>Plant Genome Project.</title>
        <authorList>
            <person name="Zhang R.-G."/>
        </authorList>
    </citation>
    <scope>NUCLEOTIDE SEQUENCE [LARGE SCALE GENOMIC DNA]</scope>
    <source>
        <tissue evidence="4">Rhizome</tissue>
    </source>
</reference>
<evidence type="ECO:0000256" key="1">
    <source>
        <dbReference type="ARBA" id="ARBA00005474"/>
    </source>
</evidence>